<reference evidence="2" key="1">
    <citation type="submission" date="2020-02" db="EMBL/GenBank/DDBJ databases">
        <authorList>
            <person name="Meier V. D."/>
        </authorList>
    </citation>
    <scope>NUCLEOTIDE SEQUENCE</scope>
    <source>
        <strain evidence="2">AVDCRST_MAG86</strain>
    </source>
</reference>
<dbReference type="AlphaFoldDB" id="A0A6J4VRI5"/>
<protein>
    <recommendedName>
        <fullName evidence="1">Tc1-like transposase DDE domain-containing protein</fullName>
    </recommendedName>
</protein>
<proteinExistence type="predicted"/>
<dbReference type="PANTHER" id="PTHR46564">
    <property type="entry name" value="TRANSPOSASE"/>
    <property type="match status" value="1"/>
</dbReference>
<dbReference type="NCBIfam" id="NF033545">
    <property type="entry name" value="transpos_IS630"/>
    <property type="match status" value="1"/>
</dbReference>
<dbReference type="InterPro" id="IPR047655">
    <property type="entry name" value="Transpos_IS630-like"/>
</dbReference>
<dbReference type="PANTHER" id="PTHR46564:SF1">
    <property type="entry name" value="TRANSPOSASE"/>
    <property type="match status" value="1"/>
</dbReference>
<evidence type="ECO:0000313" key="2">
    <source>
        <dbReference type="EMBL" id="CAA9585778.1"/>
    </source>
</evidence>
<accession>A0A6J4VRI5</accession>
<feature type="domain" description="Tc1-like transposase DDE" evidence="1">
    <location>
        <begin position="41"/>
        <end position="173"/>
    </location>
</feature>
<dbReference type="InterPro" id="IPR038717">
    <property type="entry name" value="Tc1-like_DDE_dom"/>
</dbReference>
<evidence type="ECO:0000259" key="1">
    <source>
        <dbReference type="Pfam" id="PF13358"/>
    </source>
</evidence>
<dbReference type="InterPro" id="IPR036397">
    <property type="entry name" value="RNaseH_sf"/>
</dbReference>
<gene>
    <name evidence="2" type="ORF">AVDCRST_MAG86-3469</name>
</gene>
<name>A0A6J4VRI5_9DEIN</name>
<dbReference type="GO" id="GO:0003676">
    <property type="term" value="F:nucleic acid binding"/>
    <property type="evidence" value="ECO:0007669"/>
    <property type="project" value="InterPro"/>
</dbReference>
<dbReference type="Gene3D" id="3.30.420.10">
    <property type="entry name" value="Ribonuclease H-like superfamily/Ribonuclease H"/>
    <property type="match status" value="1"/>
</dbReference>
<dbReference type="Pfam" id="PF13358">
    <property type="entry name" value="DDE_3"/>
    <property type="match status" value="1"/>
</dbReference>
<organism evidence="2">
    <name type="scientific">uncultured Truepera sp</name>
    <dbReference type="NCBI Taxonomy" id="543023"/>
    <lineage>
        <taxon>Bacteria</taxon>
        <taxon>Thermotogati</taxon>
        <taxon>Deinococcota</taxon>
        <taxon>Deinococci</taxon>
        <taxon>Trueperales</taxon>
        <taxon>Trueperaceae</taxon>
        <taxon>Truepera</taxon>
        <taxon>environmental samples</taxon>
    </lineage>
</organism>
<sequence length="209" mass="22938">MPGIAASWVVKEKKTLAASEQDPEARAAWWQEVTLLDPDKLVFIDEAGSHTAMTRTHARAPKGQRAYGSVPRNRGGNLTLLAALSNRRLQAEGLIEGSVDGDVFVTWVEHVLLPTLTPGQIVVMDNLRAHYRKEVRAFIEARGCSLLYLPPYSPDFSPIELAFSKIKGQLKSLAALTKQALADAVARACRTVSSVDVAGWFRHCGYNLQ</sequence>
<dbReference type="EMBL" id="CADCWP010000314">
    <property type="protein sequence ID" value="CAA9585778.1"/>
    <property type="molecule type" value="Genomic_DNA"/>
</dbReference>